<feature type="transmembrane region" description="Helical" evidence="7">
    <location>
        <begin position="282"/>
        <end position="306"/>
    </location>
</feature>
<dbReference type="InterPro" id="IPR003838">
    <property type="entry name" value="ABC3_permease_C"/>
</dbReference>
<dbReference type="RefSeq" id="WP_315647951.1">
    <property type="nucleotide sequence ID" value="NZ_JAVXZY010000001.1"/>
</dbReference>
<evidence type="ECO:0000313" key="10">
    <source>
        <dbReference type="EMBL" id="MDT8997732.1"/>
    </source>
</evidence>
<evidence type="ECO:0000256" key="2">
    <source>
        <dbReference type="ARBA" id="ARBA00005236"/>
    </source>
</evidence>
<keyword evidence="3" id="KW-1003">Cell membrane</keyword>
<comment type="similarity">
    <text evidence="2">Belongs to the ABC-4 integral membrane protein family. LolC/E subfamily.</text>
</comment>
<accession>A0ABU3P632</accession>
<comment type="subcellular location">
    <subcellularLocation>
        <location evidence="1">Cell membrane</location>
        <topology evidence="1">Multi-pass membrane protein</topology>
    </subcellularLocation>
</comment>
<dbReference type="Pfam" id="PF02687">
    <property type="entry name" value="FtsX"/>
    <property type="match status" value="1"/>
</dbReference>
<evidence type="ECO:0000256" key="6">
    <source>
        <dbReference type="ARBA" id="ARBA00023136"/>
    </source>
</evidence>
<evidence type="ECO:0000256" key="4">
    <source>
        <dbReference type="ARBA" id="ARBA00022692"/>
    </source>
</evidence>
<evidence type="ECO:0000256" key="7">
    <source>
        <dbReference type="SAM" id="Phobius"/>
    </source>
</evidence>
<keyword evidence="5 7" id="KW-1133">Transmembrane helix</keyword>
<feature type="domain" description="MacB-like periplasmic core" evidence="9">
    <location>
        <begin position="19"/>
        <end position="251"/>
    </location>
</feature>
<evidence type="ECO:0000256" key="5">
    <source>
        <dbReference type="ARBA" id="ARBA00022989"/>
    </source>
</evidence>
<dbReference type="PANTHER" id="PTHR30489">
    <property type="entry name" value="LIPOPROTEIN-RELEASING SYSTEM TRANSMEMBRANE PROTEIN LOLE"/>
    <property type="match status" value="1"/>
</dbReference>
<protein>
    <submittedName>
        <fullName evidence="10">FtsX-like permease family protein</fullName>
    </submittedName>
</protein>
<dbReference type="InterPro" id="IPR025857">
    <property type="entry name" value="MacB_PCD"/>
</dbReference>
<reference evidence="10" key="1">
    <citation type="submission" date="2023-09" db="EMBL/GenBank/DDBJ databases">
        <title>Paucibacter sp. APW11 Genome sequencing and assembly.</title>
        <authorList>
            <person name="Kim I."/>
        </authorList>
    </citation>
    <scope>NUCLEOTIDE SEQUENCE</scope>
    <source>
        <strain evidence="10">APW11</strain>
    </source>
</reference>
<organism evidence="10 11">
    <name type="scientific">Roseateles aquae</name>
    <dbReference type="NCBI Taxonomy" id="3077235"/>
    <lineage>
        <taxon>Bacteria</taxon>
        <taxon>Pseudomonadati</taxon>
        <taxon>Pseudomonadota</taxon>
        <taxon>Betaproteobacteria</taxon>
        <taxon>Burkholderiales</taxon>
        <taxon>Sphaerotilaceae</taxon>
        <taxon>Roseateles</taxon>
    </lineage>
</organism>
<dbReference type="InterPro" id="IPR051447">
    <property type="entry name" value="Lipoprotein-release_system"/>
</dbReference>
<sequence length="427" mass="45441">MMLSTRLALRNLLRNRRRSLLTALVIVCTLVLMTVFQGLSDGGHRAMIEVGVRMGLGHLIVNGQGYVESPSLNHLIGSAAGRRQALARAVPQASQLALRLRLNALIQAGGNTVAITASGGEAELEAQLSGIADQRAVRQGQTLAHFEAQAHAPQDLPGIVIGERLAQALGVMLGDRVTLTVKPAQGQEFSRSAFQVVGLFRTGMVELDSFWAEIGLLEAQKLAQVKDAASHIALYLSDDTQLEAAAQALAQALHQESKAQPLQMQRWNEAAPELQSAVSLDAAGMVMLQAIVIVVVAAGILNTVVLSVMNRTREFGVMLALGCRPGLIVRTVFIESICLAGASVALGLLIGFLAHLHFASVGLNFREIFGTSLEAGGVLLPERFFSVLNLDKLALTAGFVFALTLLVTTLPALKASRLTHIQSSRHA</sequence>
<evidence type="ECO:0000256" key="3">
    <source>
        <dbReference type="ARBA" id="ARBA00022475"/>
    </source>
</evidence>
<name>A0ABU3P632_9BURK</name>
<dbReference type="PANTHER" id="PTHR30489:SF0">
    <property type="entry name" value="LIPOPROTEIN-RELEASING SYSTEM TRANSMEMBRANE PROTEIN LOLE"/>
    <property type="match status" value="1"/>
</dbReference>
<evidence type="ECO:0000259" key="8">
    <source>
        <dbReference type="Pfam" id="PF02687"/>
    </source>
</evidence>
<keyword evidence="4 7" id="KW-0812">Transmembrane</keyword>
<comment type="caution">
    <text evidence="10">The sequence shown here is derived from an EMBL/GenBank/DDBJ whole genome shotgun (WGS) entry which is preliminary data.</text>
</comment>
<evidence type="ECO:0000259" key="9">
    <source>
        <dbReference type="Pfam" id="PF12704"/>
    </source>
</evidence>
<evidence type="ECO:0000313" key="11">
    <source>
        <dbReference type="Proteomes" id="UP001246372"/>
    </source>
</evidence>
<dbReference type="Proteomes" id="UP001246372">
    <property type="component" value="Unassembled WGS sequence"/>
</dbReference>
<gene>
    <name evidence="10" type="ORF">RQP53_00420</name>
</gene>
<proteinExistence type="inferred from homology"/>
<feature type="domain" description="ABC3 transporter permease C-terminal" evidence="8">
    <location>
        <begin position="290"/>
        <end position="418"/>
    </location>
</feature>
<keyword evidence="6 7" id="KW-0472">Membrane</keyword>
<dbReference type="Pfam" id="PF12704">
    <property type="entry name" value="MacB_PCD"/>
    <property type="match status" value="1"/>
</dbReference>
<evidence type="ECO:0000256" key="1">
    <source>
        <dbReference type="ARBA" id="ARBA00004651"/>
    </source>
</evidence>
<keyword evidence="11" id="KW-1185">Reference proteome</keyword>
<feature type="transmembrane region" description="Helical" evidence="7">
    <location>
        <begin position="393"/>
        <end position="413"/>
    </location>
</feature>
<feature type="transmembrane region" description="Helical" evidence="7">
    <location>
        <begin position="327"/>
        <end position="354"/>
    </location>
</feature>
<dbReference type="EMBL" id="JAVXZY010000001">
    <property type="protein sequence ID" value="MDT8997732.1"/>
    <property type="molecule type" value="Genomic_DNA"/>
</dbReference>